<dbReference type="AlphaFoldDB" id="A0A5M6ISX7"/>
<sequence>MRASLLVLSLLLTGCELVDQRTVARWFGSPRQAPSEADLAGATLPERPLVTIRFDTPDIDYRPVLAEAAQAALARKQDAVFDVVTPVPSAQPAAAQDAFVRRGTADARAVADALATEGVPPGQIRLGLRGDPGSPAREVRVYVR</sequence>
<evidence type="ECO:0000313" key="2">
    <source>
        <dbReference type="Proteomes" id="UP000325255"/>
    </source>
</evidence>
<gene>
    <name evidence="1" type="ORF">F1189_16440</name>
</gene>
<comment type="caution">
    <text evidence="1">The sequence shown here is derived from an EMBL/GenBank/DDBJ whole genome shotgun (WGS) entry which is preliminary data.</text>
</comment>
<evidence type="ECO:0008006" key="3">
    <source>
        <dbReference type="Google" id="ProtNLM"/>
    </source>
</evidence>
<evidence type="ECO:0000313" key="1">
    <source>
        <dbReference type="EMBL" id="KAA5610999.1"/>
    </source>
</evidence>
<accession>A0A5M6ISX7</accession>
<dbReference type="PROSITE" id="PS51257">
    <property type="entry name" value="PROKAR_LIPOPROTEIN"/>
    <property type="match status" value="1"/>
</dbReference>
<reference evidence="1 2" key="1">
    <citation type="submission" date="2019-09" db="EMBL/GenBank/DDBJ databases">
        <title>Genome sequence of Rhodovastum atsumiense, a diverse member of the Acetobacteraceae family of non-sulfur purple photosynthetic bacteria.</title>
        <authorList>
            <person name="Meyer T."/>
            <person name="Kyndt J."/>
        </authorList>
    </citation>
    <scope>NUCLEOTIDE SEQUENCE [LARGE SCALE GENOMIC DNA]</scope>
    <source>
        <strain evidence="1 2">DSM 21279</strain>
    </source>
</reference>
<dbReference type="RefSeq" id="WP_150041922.1">
    <property type="nucleotide sequence ID" value="NZ_VWPK01000025.1"/>
</dbReference>
<proteinExistence type="predicted"/>
<dbReference type="EMBL" id="VWPK01000025">
    <property type="protein sequence ID" value="KAA5610999.1"/>
    <property type="molecule type" value="Genomic_DNA"/>
</dbReference>
<name>A0A5M6ISX7_9PROT</name>
<protein>
    <recommendedName>
        <fullName evidence="3">OmpA family protein</fullName>
    </recommendedName>
</protein>
<dbReference type="OrthoDB" id="8435006at2"/>
<dbReference type="Proteomes" id="UP000325255">
    <property type="component" value="Unassembled WGS sequence"/>
</dbReference>
<keyword evidence="2" id="KW-1185">Reference proteome</keyword>
<organism evidence="1 2">
    <name type="scientific">Rhodovastum atsumiense</name>
    <dbReference type="NCBI Taxonomy" id="504468"/>
    <lineage>
        <taxon>Bacteria</taxon>
        <taxon>Pseudomonadati</taxon>
        <taxon>Pseudomonadota</taxon>
        <taxon>Alphaproteobacteria</taxon>
        <taxon>Acetobacterales</taxon>
        <taxon>Acetobacteraceae</taxon>
        <taxon>Rhodovastum</taxon>
    </lineage>
</organism>